<dbReference type="OrthoDB" id="8379166at2759"/>
<dbReference type="InterPro" id="IPR013087">
    <property type="entry name" value="Znf_C2H2_type"/>
</dbReference>
<feature type="region of interest" description="Disordered" evidence="2">
    <location>
        <begin position="397"/>
        <end position="417"/>
    </location>
</feature>
<gene>
    <name evidence="4" type="ORF">AFUS01_LOCUS27259</name>
</gene>
<dbReference type="PANTHER" id="PTHR12847">
    <property type="entry name" value="ATP-BINDING CASSETTE ABC TRANSPORTER-RELATED"/>
    <property type="match status" value="1"/>
</dbReference>
<feature type="compositionally biased region" description="Low complexity" evidence="2">
    <location>
        <begin position="398"/>
        <end position="409"/>
    </location>
</feature>
<evidence type="ECO:0000256" key="1">
    <source>
        <dbReference type="PROSITE-ProRule" id="PRU00042"/>
    </source>
</evidence>
<dbReference type="GO" id="GO:0030125">
    <property type="term" value="C:clathrin vesicle coat"/>
    <property type="evidence" value="ECO:0007669"/>
    <property type="project" value="TreeGrafter"/>
</dbReference>
<sequence>MDDEDLLISKPDVYLYEIPSGKDEPNCDHRAADWDIANPIWQGKVLVYMVNSTCCHLQLEDLEGNIYGQTVLEEYPGKTLKPVIDSKRYFTLNVQNAEGDFRLVGIGFTNREDSAEFSNILKGYFAAAVSRKRKLDQSPSKLSETPPPKTVKPQVLESIFSQKNDPDYKYIVGNRFQCHECPMNFDCSKLILRHWLKIHNQKNARLCMECKLPYPYKGERKAHSRKFHKKTFPCLVCSASFSTDVEIIEHSLNVHKLGVVVERKDSTLVKDRTVDPHMQSSVGESAVSPTNDPNYENKEGKGFRCHECPLTFYCPEVMVYHWSRHHNHKKACLCAECKLPYPNRGERDNHLEKCHTKAFPCTLCKIQLDTKQQVVEHLLNEHKLEVEREHGATKVDNNVENNSSEASSAPKCHEIDPNVKPSSMESIFSQTNDTKYKYKLGDRFQCNECSRNFKFAESIIQHWSASHRRKTSCKLQFPNIGDKCFHFGKFQNDPSFHTEQEIDEHLLNVHQLVAEETPVKSKQTTTTEDSGIAQINNNDIAVTNQERCDHHGFHMQTTEGVKVETEGKFNEVTNEGVKEEPNDAAVEENPNEIVTKYKLHEGAAEKTLKKM</sequence>
<dbReference type="GO" id="GO:0006897">
    <property type="term" value="P:endocytosis"/>
    <property type="evidence" value="ECO:0007669"/>
    <property type="project" value="InterPro"/>
</dbReference>
<dbReference type="SMART" id="SM00355">
    <property type="entry name" value="ZnF_C2H2"/>
    <property type="match status" value="7"/>
</dbReference>
<evidence type="ECO:0000259" key="3">
    <source>
        <dbReference type="PROSITE" id="PS50157"/>
    </source>
</evidence>
<dbReference type="GO" id="GO:0008270">
    <property type="term" value="F:zinc ion binding"/>
    <property type="evidence" value="ECO:0007669"/>
    <property type="project" value="UniProtKB-KW"/>
</dbReference>
<dbReference type="Pfam" id="PF07933">
    <property type="entry name" value="DUF1681"/>
    <property type="match status" value="1"/>
</dbReference>
<dbReference type="AlphaFoldDB" id="A0A8J2KP56"/>
<name>A0A8J2KP56_9HEXA</name>
<dbReference type="Proteomes" id="UP000708208">
    <property type="component" value="Unassembled WGS sequence"/>
</dbReference>
<reference evidence="4" key="1">
    <citation type="submission" date="2021-06" db="EMBL/GenBank/DDBJ databases">
        <authorList>
            <person name="Hodson N. C."/>
            <person name="Mongue J. A."/>
            <person name="Jaron S. K."/>
        </authorList>
    </citation>
    <scope>NUCLEOTIDE SEQUENCE</scope>
</reference>
<feature type="domain" description="C2H2-type" evidence="3">
    <location>
        <begin position="444"/>
        <end position="472"/>
    </location>
</feature>
<dbReference type="PANTHER" id="PTHR12847:SF9">
    <property type="entry name" value="NECAP-LIKE PROTEIN CG9132"/>
    <property type="match status" value="1"/>
</dbReference>
<organism evidence="4 5">
    <name type="scientific">Allacma fusca</name>
    <dbReference type="NCBI Taxonomy" id="39272"/>
    <lineage>
        <taxon>Eukaryota</taxon>
        <taxon>Metazoa</taxon>
        <taxon>Ecdysozoa</taxon>
        <taxon>Arthropoda</taxon>
        <taxon>Hexapoda</taxon>
        <taxon>Collembola</taxon>
        <taxon>Symphypleona</taxon>
        <taxon>Sminthuridae</taxon>
        <taxon>Allacma</taxon>
    </lineage>
</organism>
<dbReference type="PROSITE" id="PS50157">
    <property type="entry name" value="ZINC_FINGER_C2H2_2"/>
    <property type="match status" value="2"/>
</dbReference>
<evidence type="ECO:0000313" key="5">
    <source>
        <dbReference type="Proteomes" id="UP000708208"/>
    </source>
</evidence>
<keyword evidence="1" id="KW-0479">Metal-binding</keyword>
<dbReference type="InterPro" id="IPR012466">
    <property type="entry name" value="NECAP_PHear"/>
</dbReference>
<evidence type="ECO:0000313" key="4">
    <source>
        <dbReference type="EMBL" id="CAG7816647.1"/>
    </source>
</evidence>
<dbReference type="PROSITE" id="PS00028">
    <property type="entry name" value="ZINC_FINGER_C2H2_1"/>
    <property type="match status" value="7"/>
</dbReference>
<keyword evidence="1" id="KW-0863">Zinc-finger</keyword>
<keyword evidence="1" id="KW-0862">Zinc</keyword>
<feature type="domain" description="C2H2-type" evidence="3">
    <location>
        <begin position="176"/>
        <end position="204"/>
    </location>
</feature>
<accession>A0A8J2KP56</accession>
<protein>
    <recommendedName>
        <fullName evidence="3">C2H2-type domain-containing protein</fullName>
    </recommendedName>
</protein>
<proteinExistence type="predicted"/>
<keyword evidence="5" id="KW-1185">Reference proteome</keyword>
<dbReference type="EMBL" id="CAJVCH010375083">
    <property type="protein sequence ID" value="CAG7816647.1"/>
    <property type="molecule type" value="Genomic_DNA"/>
</dbReference>
<comment type="caution">
    <text evidence="4">The sequence shown here is derived from an EMBL/GenBank/DDBJ whole genome shotgun (WGS) entry which is preliminary data.</text>
</comment>
<evidence type="ECO:0000256" key="2">
    <source>
        <dbReference type="SAM" id="MobiDB-lite"/>
    </source>
</evidence>